<dbReference type="STRING" id="44252.DJ90_128"/>
<comment type="caution">
    <text evidence="2">The sequence shown here is derived from an EMBL/GenBank/DDBJ whole genome shotgun (WGS) entry which is preliminary data.</text>
</comment>
<dbReference type="AlphaFoldDB" id="A0A090ZNP3"/>
<dbReference type="InterPro" id="IPR050312">
    <property type="entry name" value="IolE/XylAMocC-like"/>
</dbReference>
<organism evidence="2 4">
    <name type="scientific">Paenibacillus macerans</name>
    <name type="common">Bacillus macerans</name>
    <dbReference type="NCBI Taxonomy" id="44252"/>
    <lineage>
        <taxon>Bacteria</taxon>
        <taxon>Bacillati</taxon>
        <taxon>Bacillota</taxon>
        <taxon>Bacilli</taxon>
        <taxon>Bacillales</taxon>
        <taxon>Paenibacillaceae</taxon>
        <taxon>Paenibacillus</taxon>
    </lineage>
</organism>
<dbReference type="Gene3D" id="3.20.20.150">
    <property type="entry name" value="Divalent-metal-dependent TIM barrel enzymes"/>
    <property type="match status" value="1"/>
</dbReference>
<evidence type="ECO:0000259" key="1">
    <source>
        <dbReference type="Pfam" id="PF01261"/>
    </source>
</evidence>
<gene>
    <name evidence="2" type="ORF">DJ90_128</name>
    <name evidence="3" type="ORF">GNQ08_12075</name>
</gene>
<evidence type="ECO:0000313" key="2">
    <source>
        <dbReference type="EMBL" id="KFN05786.1"/>
    </source>
</evidence>
<name>A0A090ZNP3_PAEMA</name>
<sequence>MPSIQRRQVAGMNIHYLFYSLDYFLDSVEKAGMRTVELWGGAPHFYMDALSYADCTSVRRKASARGLTIGAFTPESIIYPYNIAAPDPEQFAKSKSYFTNAIKATAELGCKLMTVNSGYGYLNETKEEAWSRSADMLSHLARIAEQEGVVIAMEALRPEESQIVTTLAGAKRMLDEIASPAFRLMVDTTAMGIAGETLEQWFDALGESIVHLHFIDGTPYGHLAWGDGTFPLESMIQTLNDYGYQGLLGQEITDFRYYERPDETDLRIMEALEKYIGKD</sequence>
<dbReference type="HOGENOM" id="CLU_050006_5_1_9"/>
<dbReference type="PATRIC" id="fig|44252.3.peg.4384"/>
<reference evidence="3 5" key="2">
    <citation type="submission" date="2019-11" db="EMBL/GenBank/DDBJ databases">
        <title>Draft genome sequences of five Paenibacillus species of dairy origin.</title>
        <authorList>
            <person name="Olajide A.M."/>
            <person name="Chen S."/>
            <person name="Lapointe G."/>
        </authorList>
    </citation>
    <scope>NUCLEOTIDE SEQUENCE [LARGE SCALE GENOMIC DNA]</scope>
    <source>
        <strain evidence="3 5">3CT49</strain>
    </source>
</reference>
<dbReference type="GO" id="GO:0016853">
    <property type="term" value="F:isomerase activity"/>
    <property type="evidence" value="ECO:0007669"/>
    <property type="project" value="UniProtKB-KW"/>
</dbReference>
<dbReference type="Pfam" id="PF01261">
    <property type="entry name" value="AP_endonuc_2"/>
    <property type="match status" value="1"/>
</dbReference>
<dbReference type="Proteomes" id="UP000442469">
    <property type="component" value="Unassembled WGS sequence"/>
</dbReference>
<dbReference type="EMBL" id="WNZZ01000007">
    <property type="protein sequence ID" value="MUG23144.1"/>
    <property type="molecule type" value="Genomic_DNA"/>
</dbReference>
<dbReference type="RefSeq" id="WP_036625575.1">
    <property type="nucleotide sequence ID" value="NZ_BGML01000002.1"/>
</dbReference>
<dbReference type="Proteomes" id="UP000029278">
    <property type="component" value="Unassembled WGS sequence"/>
</dbReference>
<accession>A0A090ZNP3</accession>
<protein>
    <submittedName>
        <fullName evidence="3">TIM barrel protein</fullName>
    </submittedName>
    <submittedName>
        <fullName evidence="2">Xylose isomerase-like TIM barrel family protein</fullName>
    </submittedName>
</protein>
<evidence type="ECO:0000313" key="4">
    <source>
        <dbReference type="Proteomes" id="UP000029278"/>
    </source>
</evidence>
<reference evidence="2 4" key="1">
    <citation type="submission" date="2014-04" db="EMBL/GenBank/DDBJ databases">
        <authorList>
            <person name="Bishop-Lilly K.A."/>
            <person name="Broomall S.M."/>
            <person name="Chain P.S."/>
            <person name="Chertkov O."/>
            <person name="Coyne S.R."/>
            <person name="Daligault H.E."/>
            <person name="Davenport K.W."/>
            <person name="Erkkila T."/>
            <person name="Frey K.G."/>
            <person name="Gibbons H.S."/>
            <person name="Gu W."/>
            <person name="Jaissle J."/>
            <person name="Johnson S.L."/>
            <person name="Koroleva G.I."/>
            <person name="Ladner J.T."/>
            <person name="Lo C.-C."/>
            <person name="Minogue T.D."/>
            <person name="Munk C."/>
            <person name="Palacios G.F."/>
            <person name="Redden C.L."/>
            <person name="Rosenzweig C.N."/>
            <person name="Scholz M.B."/>
            <person name="Teshima H."/>
            <person name="Xu Y."/>
        </authorList>
    </citation>
    <scope>NUCLEOTIDE SEQUENCE [LARGE SCALE GENOMIC DNA]</scope>
    <source>
        <strain evidence="2 4">8244</strain>
    </source>
</reference>
<dbReference type="EMBL" id="JMQA01000038">
    <property type="protein sequence ID" value="KFN05786.1"/>
    <property type="molecule type" value="Genomic_DNA"/>
</dbReference>
<dbReference type="InterPro" id="IPR013022">
    <property type="entry name" value="Xyl_isomerase-like_TIM-brl"/>
</dbReference>
<dbReference type="PANTHER" id="PTHR12110:SF21">
    <property type="entry name" value="XYLOSE ISOMERASE-LIKE TIM BARREL DOMAIN-CONTAINING PROTEIN"/>
    <property type="match status" value="1"/>
</dbReference>
<feature type="domain" description="Xylose isomerase-like TIM barrel" evidence="1">
    <location>
        <begin position="26"/>
        <end position="261"/>
    </location>
</feature>
<evidence type="ECO:0000313" key="5">
    <source>
        <dbReference type="Proteomes" id="UP000442469"/>
    </source>
</evidence>
<evidence type="ECO:0000313" key="3">
    <source>
        <dbReference type="EMBL" id="MUG23144.1"/>
    </source>
</evidence>
<keyword evidence="2" id="KW-0413">Isomerase</keyword>
<proteinExistence type="predicted"/>
<keyword evidence="4" id="KW-1185">Reference proteome</keyword>
<dbReference type="SUPFAM" id="SSF51658">
    <property type="entry name" value="Xylose isomerase-like"/>
    <property type="match status" value="1"/>
</dbReference>
<dbReference type="OrthoDB" id="9814946at2"/>
<dbReference type="GeneID" id="77009184"/>
<dbReference type="InterPro" id="IPR036237">
    <property type="entry name" value="Xyl_isomerase-like_sf"/>
</dbReference>
<dbReference type="PANTHER" id="PTHR12110">
    <property type="entry name" value="HYDROXYPYRUVATE ISOMERASE"/>
    <property type="match status" value="1"/>
</dbReference>